<evidence type="ECO:0000256" key="2">
    <source>
        <dbReference type="ARBA" id="ARBA00022694"/>
    </source>
</evidence>
<comment type="subcellular location">
    <subcellularLocation>
        <location evidence="1">Nucleus</location>
    </subcellularLocation>
</comment>
<dbReference type="GO" id="GO:0001682">
    <property type="term" value="P:tRNA 5'-leader removal"/>
    <property type="evidence" value="ECO:0007669"/>
    <property type="project" value="InterPro"/>
</dbReference>
<dbReference type="Pfam" id="PF12328">
    <property type="entry name" value="Rpp20"/>
    <property type="match status" value="1"/>
</dbReference>
<dbReference type="Gene3D" id="3.30.110.20">
    <property type="entry name" value="Alba-like domain"/>
    <property type="match status" value="1"/>
</dbReference>
<protein>
    <submittedName>
        <fullName evidence="4">Uncharacterized protein</fullName>
    </submittedName>
</protein>
<dbReference type="SUPFAM" id="SSF82704">
    <property type="entry name" value="AlbA-like"/>
    <property type="match status" value="1"/>
</dbReference>
<dbReference type="OrthoDB" id="416729at2759"/>
<dbReference type="EMBL" id="CAJEWN010000194">
    <property type="protein sequence ID" value="CAD2172066.1"/>
    <property type="molecule type" value="Genomic_DNA"/>
</dbReference>
<keyword evidence="3" id="KW-0539">Nucleus</keyword>
<comment type="caution">
    <text evidence="4">The sequence shown here is derived from an EMBL/GenBank/DDBJ whole genome shotgun (WGS) entry which is preliminary data.</text>
</comment>
<reference evidence="4 5" key="1">
    <citation type="submission" date="2020-08" db="EMBL/GenBank/DDBJ databases">
        <authorList>
            <person name="Koutsovoulos G."/>
            <person name="Danchin GJ E."/>
        </authorList>
    </citation>
    <scope>NUCLEOTIDE SEQUENCE [LARGE SCALE GENOMIC DNA]</scope>
</reference>
<proteinExistence type="predicted"/>
<dbReference type="InterPro" id="IPR014612">
    <property type="entry name" value="Pop7/Rpp20"/>
</dbReference>
<dbReference type="GO" id="GO:0005655">
    <property type="term" value="C:nucleolar ribonuclease P complex"/>
    <property type="evidence" value="ECO:0007669"/>
    <property type="project" value="InterPro"/>
</dbReference>
<sequence length="80" mass="9357">MIKTHIIAQFKKCKYLLDRKFDFVKIHALGKAINQALCLALKIEEEMHNSISVNILTGTVEVFYYFNRIWLVKKPKGVFV</sequence>
<dbReference type="InterPro" id="IPR036882">
    <property type="entry name" value="Alba-like_dom_sf"/>
</dbReference>
<evidence type="ECO:0000313" key="4">
    <source>
        <dbReference type="EMBL" id="CAD2172066.1"/>
    </source>
</evidence>
<evidence type="ECO:0000313" key="5">
    <source>
        <dbReference type="Proteomes" id="UP000580250"/>
    </source>
</evidence>
<accession>A0A6V7VAQ5</accession>
<dbReference type="GO" id="GO:0003676">
    <property type="term" value="F:nucleic acid binding"/>
    <property type="evidence" value="ECO:0007669"/>
    <property type="project" value="InterPro"/>
</dbReference>
<evidence type="ECO:0000256" key="3">
    <source>
        <dbReference type="ARBA" id="ARBA00023242"/>
    </source>
</evidence>
<gene>
    <name evidence="4" type="ORF">MENT_LOCUS23602</name>
</gene>
<dbReference type="Proteomes" id="UP000580250">
    <property type="component" value="Unassembled WGS sequence"/>
</dbReference>
<dbReference type="AlphaFoldDB" id="A0A6V7VAQ5"/>
<dbReference type="GO" id="GO:0000172">
    <property type="term" value="C:ribonuclease MRP complex"/>
    <property type="evidence" value="ECO:0007669"/>
    <property type="project" value="InterPro"/>
</dbReference>
<name>A0A6V7VAQ5_MELEN</name>
<keyword evidence="2" id="KW-0819">tRNA processing</keyword>
<evidence type="ECO:0000256" key="1">
    <source>
        <dbReference type="ARBA" id="ARBA00004123"/>
    </source>
</evidence>
<organism evidence="4 5">
    <name type="scientific">Meloidogyne enterolobii</name>
    <name type="common">Root-knot nematode worm</name>
    <name type="synonym">Meloidogyne mayaguensis</name>
    <dbReference type="NCBI Taxonomy" id="390850"/>
    <lineage>
        <taxon>Eukaryota</taxon>
        <taxon>Metazoa</taxon>
        <taxon>Ecdysozoa</taxon>
        <taxon>Nematoda</taxon>
        <taxon>Chromadorea</taxon>
        <taxon>Rhabditida</taxon>
        <taxon>Tylenchina</taxon>
        <taxon>Tylenchomorpha</taxon>
        <taxon>Tylenchoidea</taxon>
        <taxon>Meloidogynidae</taxon>
        <taxon>Meloidogyninae</taxon>
        <taxon>Meloidogyne</taxon>
    </lineage>
</organism>